<organism evidence="1 2">
    <name type="scientific">Zymobacter palmae</name>
    <dbReference type="NCBI Taxonomy" id="33074"/>
    <lineage>
        <taxon>Bacteria</taxon>
        <taxon>Pseudomonadati</taxon>
        <taxon>Pseudomonadota</taxon>
        <taxon>Gammaproteobacteria</taxon>
        <taxon>Oceanospirillales</taxon>
        <taxon>Halomonadaceae</taxon>
        <taxon>Zymobacter group</taxon>
        <taxon>Zymobacter</taxon>
    </lineage>
</organism>
<protein>
    <submittedName>
        <fullName evidence="1">1-acyl-sn-glycerol-3-phosphate acyltransferase</fullName>
    </submittedName>
</protein>
<dbReference type="AlphaFoldDB" id="A0A348HDI3"/>
<keyword evidence="1" id="KW-0012">Acyltransferase</keyword>
<evidence type="ECO:0000313" key="2">
    <source>
        <dbReference type="Proteomes" id="UP000267342"/>
    </source>
</evidence>
<name>A0A348HDI3_9GAMM</name>
<dbReference type="KEGG" id="zpl:ZBT109_0912"/>
<reference evidence="1 2" key="1">
    <citation type="submission" date="2018-09" db="EMBL/GenBank/DDBJ databases">
        <title>Zymobacter palmae IAM14233 (=T109) whole genome analysis.</title>
        <authorList>
            <person name="Yanase H."/>
        </authorList>
    </citation>
    <scope>NUCLEOTIDE SEQUENCE [LARGE SCALE GENOMIC DNA]</scope>
    <source>
        <strain evidence="1 2">IAM14233</strain>
    </source>
</reference>
<gene>
    <name evidence="1" type="ORF">ZBT109_0912</name>
</gene>
<keyword evidence="1" id="KW-0808">Transferase</keyword>
<proteinExistence type="predicted"/>
<evidence type="ECO:0000313" key="1">
    <source>
        <dbReference type="EMBL" id="BBG29685.1"/>
    </source>
</evidence>
<keyword evidence="2" id="KW-1185">Reference proteome</keyword>
<sequence length="116" mass="13666">MMTECNVTHPHRWQRTRQRWWAGFLFGCLLPVTLCHPDALARLDALSVRLTQVALHMSGQVSLRQRRTRLRRGHHRLQRRVHRLLGRIWQCARILCRHVADVDVLSRRGPPKSLLA</sequence>
<dbReference type="EMBL" id="AP018933">
    <property type="protein sequence ID" value="BBG29685.1"/>
    <property type="molecule type" value="Genomic_DNA"/>
</dbReference>
<dbReference type="STRING" id="1123510.GCA_000620025_02274"/>
<dbReference type="GO" id="GO:0016746">
    <property type="term" value="F:acyltransferase activity"/>
    <property type="evidence" value="ECO:0007669"/>
    <property type="project" value="UniProtKB-KW"/>
</dbReference>
<dbReference type="Proteomes" id="UP000267342">
    <property type="component" value="Chromosome"/>
</dbReference>
<accession>A0A348HDI3</accession>